<sequence length="103" mass="11223">MCEETVNPHIGRRVCAVMHDGTRHYGLLRGIGDGKLFLEDDGGLTLAGLPSGKKRTKNVKAQTNAFFGRPYGYPYGYPFGFGFAAGFGIGLIASLFLLPFFFI</sequence>
<comment type="caution">
    <text evidence="2">The sequence shown here is derived from an EMBL/GenBank/DDBJ whole genome shotgun (WGS) entry which is preliminary data.</text>
</comment>
<dbReference type="Proteomes" id="UP000282076">
    <property type="component" value="Unassembled WGS sequence"/>
</dbReference>
<keyword evidence="1" id="KW-0472">Membrane</keyword>
<reference evidence="2 3" key="1">
    <citation type="submission" date="2018-10" db="EMBL/GenBank/DDBJ databases">
        <title>Cohnella sp. M2MS4P-1, whole genome shotgun sequence.</title>
        <authorList>
            <person name="Tuo L."/>
        </authorList>
    </citation>
    <scope>NUCLEOTIDE SEQUENCE [LARGE SCALE GENOMIC DNA]</scope>
    <source>
        <strain evidence="2 3">M2MS4P-1</strain>
    </source>
</reference>
<organism evidence="2 3">
    <name type="scientific">Cohnella endophytica</name>
    <dbReference type="NCBI Taxonomy" id="2419778"/>
    <lineage>
        <taxon>Bacteria</taxon>
        <taxon>Bacillati</taxon>
        <taxon>Bacillota</taxon>
        <taxon>Bacilli</taxon>
        <taxon>Bacillales</taxon>
        <taxon>Paenibacillaceae</taxon>
        <taxon>Cohnella</taxon>
    </lineage>
</organism>
<protein>
    <submittedName>
        <fullName evidence="2">Uncharacterized protein</fullName>
    </submittedName>
</protein>
<feature type="transmembrane region" description="Helical" evidence="1">
    <location>
        <begin position="79"/>
        <end position="102"/>
    </location>
</feature>
<evidence type="ECO:0000256" key="1">
    <source>
        <dbReference type="SAM" id="Phobius"/>
    </source>
</evidence>
<evidence type="ECO:0000313" key="2">
    <source>
        <dbReference type="EMBL" id="RKP54509.1"/>
    </source>
</evidence>
<name>A0A494XZP6_9BACL</name>
<dbReference type="AlphaFoldDB" id="A0A494XZP6"/>
<keyword evidence="1" id="KW-1133">Transmembrane helix</keyword>
<keyword evidence="1" id="KW-0812">Transmembrane</keyword>
<dbReference type="EMBL" id="RBZM01000005">
    <property type="protein sequence ID" value="RKP54509.1"/>
    <property type="molecule type" value="Genomic_DNA"/>
</dbReference>
<proteinExistence type="predicted"/>
<dbReference type="OrthoDB" id="2639081at2"/>
<gene>
    <name evidence="2" type="ORF">D7Z26_13470</name>
</gene>
<keyword evidence="3" id="KW-1185">Reference proteome</keyword>
<evidence type="ECO:0000313" key="3">
    <source>
        <dbReference type="Proteomes" id="UP000282076"/>
    </source>
</evidence>
<accession>A0A494XZP6</accession>